<feature type="compositionally biased region" description="Basic and acidic residues" evidence="1">
    <location>
        <begin position="68"/>
        <end position="79"/>
    </location>
</feature>
<name>A0A7Y4GYJ0_9BRAD</name>
<evidence type="ECO:0000313" key="4">
    <source>
        <dbReference type="Proteomes" id="UP000544122"/>
    </source>
</evidence>
<feature type="compositionally biased region" description="Basic and acidic residues" evidence="1">
    <location>
        <begin position="101"/>
        <end position="112"/>
    </location>
</feature>
<keyword evidence="2" id="KW-0732">Signal</keyword>
<gene>
    <name evidence="3" type="ORF">HCN58_29725</name>
</gene>
<sequence>MVSRIAALLVATSLAAIPTHCFGQEPDEFSDSALTREQWRQRLEEARQRSEEFVASARAQRAAPLQSDQKDAEASERAMNDPTLQRGDIIATDKGFFIFTGKDEERQPHDFRLAPNPALRR</sequence>
<comment type="caution">
    <text evidence="3">The sequence shown here is derived from an EMBL/GenBank/DDBJ whole genome shotgun (WGS) entry which is preliminary data.</text>
</comment>
<proteinExistence type="predicted"/>
<feature type="region of interest" description="Disordered" evidence="1">
    <location>
        <begin position="50"/>
        <end position="85"/>
    </location>
</feature>
<organism evidence="3 4">
    <name type="scientific">Bradyrhizobium australiense</name>
    <dbReference type="NCBI Taxonomy" id="2721161"/>
    <lineage>
        <taxon>Bacteria</taxon>
        <taxon>Pseudomonadati</taxon>
        <taxon>Pseudomonadota</taxon>
        <taxon>Alphaproteobacteria</taxon>
        <taxon>Hyphomicrobiales</taxon>
        <taxon>Nitrobacteraceae</taxon>
        <taxon>Bradyrhizobium</taxon>
    </lineage>
</organism>
<feature type="region of interest" description="Disordered" evidence="1">
    <location>
        <begin position="101"/>
        <end position="121"/>
    </location>
</feature>
<keyword evidence="4" id="KW-1185">Reference proteome</keyword>
<feature type="chain" id="PRO_5030694677" evidence="2">
    <location>
        <begin position="24"/>
        <end position="121"/>
    </location>
</feature>
<accession>A0A7Y4GYJ0</accession>
<evidence type="ECO:0000256" key="1">
    <source>
        <dbReference type="SAM" id="MobiDB-lite"/>
    </source>
</evidence>
<reference evidence="3 4" key="1">
    <citation type="submission" date="2020-03" db="EMBL/GenBank/DDBJ databases">
        <title>Bradyrhizobium diversity isolated from nodules of Indigofera sp.</title>
        <authorList>
            <person name="Klepa M."/>
            <person name="Helene L."/>
            <person name="Hungria M."/>
        </authorList>
    </citation>
    <scope>NUCLEOTIDE SEQUENCE [LARGE SCALE GENOMIC DNA]</scope>
    <source>
        <strain evidence="3 4">WSM 1791</strain>
    </source>
</reference>
<evidence type="ECO:0000313" key="3">
    <source>
        <dbReference type="EMBL" id="NOJ43692.1"/>
    </source>
</evidence>
<dbReference type="EMBL" id="JAAVLX010000011">
    <property type="protein sequence ID" value="NOJ43692.1"/>
    <property type="molecule type" value="Genomic_DNA"/>
</dbReference>
<feature type="signal peptide" evidence="2">
    <location>
        <begin position="1"/>
        <end position="23"/>
    </location>
</feature>
<evidence type="ECO:0000256" key="2">
    <source>
        <dbReference type="SAM" id="SignalP"/>
    </source>
</evidence>
<dbReference type="AlphaFoldDB" id="A0A7Y4GYJ0"/>
<dbReference type="Proteomes" id="UP000544122">
    <property type="component" value="Unassembled WGS sequence"/>
</dbReference>
<protein>
    <submittedName>
        <fullName evidence="3">Uncharacterized protein</fullName>
    </submittedName>
</protein>
<dbReference type="RefSeq" id="WP_171582894.1">
    <property type="nucleotide sequence ID" value="NZ_JAAVLX010000011.1"/>
</dbReference>